<dbReference type="RefSeq" id="WP_166292866.1">
    <property type="nucleotide sequence ID" value="NZ_CP049863.1"/>
</dbReference>
<evidence type="ECO:0000313" key="1">
    <source>
        <dbReference type="EMBL" id="QIK64534.1"/>
    </source>
</evidence>
<organism evidence="1 2">
    <name type="scientific">Leucobacter viscericola</name>
    <dbReference type="NCBI Taxonomy" id="2714935"/>
    <lineage>
        <taxon>Bacteria</taxon>
        <taxon>Bacillati</taxon>
        <taxon>Actinomycetota</taxon>
        <taxon>Actinomycetes</taxon>
        <taxon>Micrococcales</taxon>
        <taxon>Microbacteriaceae</taxon>
        <taxon>Leucobacter</taxon>
    </lineage>
</organism>
<keyword evidence="2" id="KW-1185">Reference proteome</keyword>
<dbReference type="AlphaFoldDB" id="A0A6G7XIU2"/>
<sequence>MEQIMNSSVVVEFRARIREVDGVKYVSVPKLTQSHVIQGDKATYTPTSLVLAAALLRLSQGARRVDSPMLEHVSGDFIGTFRVRLGTWGVVRAAQAARREAMGAGWDSQRERLGEYEDRCYRAALAVFQRAAHPAALVH</sequence>
<dbReference type="KEGG" id="lvi:G7068_15925"/>
<proteinExistence type="predicted"/>
<reference evidence="1 2" key="1">
    <citation type="submission" date="2020-03" db="EMBL/GenBank/DDBJ databases">
        <title>Leucobacter sp. nov., isolated from beetles.</title>
        <authorList>
            <person name="Hyun D.-W."/>
            <person name="Bae J.-W."/>
        </authorList>
    </citation>
    <scope>NUCLEOTIDE SEQUENCE [LARGE SCALE GENOMIC DNA]</scope>
    <source>
        <strain evidence="1 2">HDW9C</strain>
    </source>
</reference>
<gene>
    <name evidence="1" type="ORF">G7068_15925</name>
</gene>
<protein>
    <submittedName>
        <fullName evidence="1">Uncharacterized protein</fullName>
    </submittedName>
</protein>
<dbReference type="EMBL" id="CP049863">
    <property type="protein sequence ID" value="QIK64534.1"/>
    <property type="molecule type" value="Genomic_DNA"/>
</dbReference>
<dbReference type="Proteomes" id="UP000502677">
    <property type="component" value="Chromosome"/>
</dbReference>
<name>A0A6G7XIU2_9MICO</name>
<evidence type="ECO:0000313" key="2">
    <source>
        <dbReference type="Proteomes" id="UP000502677"/>
    </source>
</evidence>
<accession>A0A6G7XIU2</accession>